<evidence type="ECO:0000256" key="4">
    <source>
        <dbReference type="ARBA" id="ARBA00023002"/>
    </source>
</evidence>
<keyword evidence="10" id="KW-1185">Reference proteome</keyword>
<gene>
    <name evidence="9" type="ORF">GCM10011322_38480</name>
</gene>
<dbReference type="Gene3D" id="3.90.480.20">
    <property type="match status" value="2"/>
</dbReference>
<evidence type="ECO:0000256" key="6">
    <source>
        <dbReference type="ARBA" id="ARBA00023014"/>
    </source>
</evidence>
<dbReference type="PANTHER" id="PTHR32439">
    <property type="entry name" value="FERREDOXIN--NITRITE REDUCTASE, CHLOROPLASTIC"/>
    <property type="match status" value="1"/>
</dbReference>
<protein>
    <recommendedName>
        <fullName evidence="8">Nitrite/Sulfite reductase ferredoxin-like domain-containing protein</fullName>
    </recommendedName>
</protein>
<dbReference type="GO" id="GO:0016491">
    <property type="term" value="F:oxidoreductase activity"/>
    <property type="evidence" value="ECO:0007669"/>
    <property type="project" value="UniProtKB-KW"/>
</dbReference>
<keyword evidence="6" id="KW-0411">Iron-sulfur</keyword>
<dbReference type="InterPro" id="IPR005117">
    <property type="entry name" value="NiRdtase/SiRdtase_haem-b_fer"/>
</dbReference>
<feature type="region of interest" description="Disordered" evidence="7">
    <location>
        <begin position="291"/>
        <end position="361"/>
    </location>
</feature>
<sequence length="554" mass="56725">MSAPSLRRGWCPGARRPMETGDGLLVRVHPPGGALSAEQARALADIAQACGNGLLDVTARGNLQIRGVSEATHPTVLERLSAIELLEGESDGPYRLTLVSPLAGIDPAEVFDAAALAGEIETRLGEVTADLPAKFYVAVDGGGALRLEPGADVWVVPSDEGVAIGLACGDGYVWTEPVDLHDAAAAVASIVAWFATARGPAHRMRDVQQPFPSFPVGEGGSAQPRRMGRAAFGEAETGARDLTPGLPLRGTRLSPRPIRHAACGGAPPSPTGKEKVAGLVGVSAHRSTITEETAAGTTSEPPPSFPVGEGGSAQPRRMGREAFGEAETDGGPPDTEASAARNASLPRRAPSVTPLRGAPPFPTGKEKVAGFIADGALLLALPFGRVTAHQLRAAAGWSERHGAGEIRLSFTRGILIPHVAPASSDALVREAQAAGFVVDPADPRLALVACPGAPACGRGSTPAPEDALALADAVRPLAQADARIHVSACPKGCAHPRAADLALVGRPDGRYDVIPGGAAGDMPVAVLALPDIAAILRRTKDPRGLAAAFGVHER</sequence>
<dbReference type="InterPro" id="IPR036136">
    <property type="entry name" value="Nit/Sulf_reduc_fer-like_dom_sf"/>
</dbReference>
<feature type="domain" description="Nitrite/Sulfite reductase ferredoxin-like" evidence="8">
    <location>
        <begin position="16"/>
        <end position="82"/>
    </location>
</feature>
<organism evidence="9 10">
    <name type="scientific">Salinarimonas ramus</name>
    <dbReference type="NCBI Taxonomy" id="690164"/>
    <lineage>
        <taxon>Bacteria</taxon>
        <taxon>Pseudomonadati</taxon>
        <taxon>Pseudomonadota</taxon>
        <taxon>Alphaproteobacteria</taxon>
        <taxon>Hyphomicrobiales</taxon>
        <taxon>Salinarimonadaceae</taxon>
        <taxon>Salinarimonas</taxon>
    </lineage>
</organism>
<reference evidence="9 10" key="1">
    <citation type="journal article" date="2014" name="Int. J. Syst. Evol. Microbiol.">
        <title>Complete genome sequence of Corynebacterium casei LMG S-19264T (=DSM 44701T), isolated from a smear-ripened cheese.</title>
        <authorList>
            <consortium name="US DOE Joint Genome Institute (JGI-PGF)"/>
            <person name="Walter F."/>
            <person name="Albersmeier A."/>
            <person name="Kalinowski J."/>
            <person name="Ruckert C."/>
        </authorList>
    </citation>
    <scope>NUCLEOTIDE SEQUENCE [LARGE SCALE GENOMIC DNA]</scope>
    <source>
        <strain evidence="9 10">CGMCC 1.9161</strain>
    </source>
</reference>
<dbReference type="Proteomes" id="UP000600449">
    <property type="component" value="Unassembled WGS sequence"/>
</dbReference>
<evidence type="ECO:0000256" key="7">
    <source>
        <dbReference type="SAM" id="MobiDB-lite"/>
    </source>
</evidence>
<evidence type="ECO:0000256" key="1">
    <source>
        <dbReference type="ARBA" id="ARBA00022485"/>
    </source>
</evidence>
<keyword evidence="4" id="KW-0560">Oxidoreductase</keyword>
<accession>A0A917QF60</accession>
<evidence type="ECO:0000313" key="9">
    <source>
        <dbReference type="EMBL" id="GGK47742.1"/>
    </source>
</evidence>
<dbReference type="EMBL" id="BMMF01000013">
    <property type="protein sequence ID" value="GGK47742.1"/>
    <property type="molecule type" value="Genomic_DNA"/>
</dbReference>
<keyword evidence="1" id="KW-0004">4Fe-4S</keyword>
<evidence type="ECO:0000256" key="2">
    <source>
        <dbReference type="ARBA" id="ARBA00022617"/>
    </source>
</evidence>
<proteinExistence type="predicted"/>
<feature type="domain" description="Nitrite/Sulfite reductase ferredoxin-like" evidence="8">
    <location>
        <begin position="379"/>
        <end position="433"/>
    </location>
</feature>
<keyword evidence="5" id="KW-0408">Iron</keyword>
<dbReference type="SUPFAM" id="SSF56014">
    <property type="entry name" value="Nitrite and sulphite reductase 4Fe-4S domain-like"/>
    <property type="match status" value="2"/>
</dbReference>
<dbReference type="Gene3D" id="3.30.413.10">
    <property type="entry name" value="Sulfite Reductase Hemoprotein, domain 1"/>
    <property type="match status" value="1"/>
</dbReference>
<dbReference type="AlphaFoldDB" id="A0A917QF60"/>
<dbReference type="RefSeq" id="WP_188914888.1">
    <property type="nucleotide sequence ID" value="NZ_BMMF01000013.1"/>
</dbReference>
<keyword evidence="3" id="KW-0479">Metal-binding</keyword>
<evidence type="ECO:0000313" key="10">
    <source>
        <dbReference type="Proteomes" id="UP000600449"/>
    </source>
</evidence>
<dbReference type="InterPro" id="IPR045854">
    <property type="entry name" value="NO2/SO3_Rdtase_4Fe4S_sf"/>
</dbReference>
<dbReference type="GO" id="GO:0046872">
    <property type="term" value="F:metal ion binding"/>
    <property type="evidence" value="ECO:0007669"/>
    <property type="project" value="UniProtKB-KW"/>
</dbReference>
<evidence type="ECO:0000256" key="3">
    <source>
        <dbReference type="ARBA" id="ARBA00022723"/>
    </source>
</evidence>
<dbReference type="SUPFAM" id="SSF55124">
    <property type="entry name" value="Nitrite/Sulfite reductase N-terminal domain-like"/>
    <property type="match status" value="2"/>
</dbReference>
<dbReference type="GO" id="GO:0051539">
    <property type="term" value="F:4 iron, 4 sulfur cluster binding"/>
    <property type="evidence" value="ECO:0007669"/>
    <property type="project" value="UniProtKB-KW"/>
</dbReference>
<keyword evidence="2" id="KW-0349">Heme</keyword>
<dbReference type="PANTHER" id="PTHR32439:SF9">
    <property type="entry name" value="BLR3264 PROTEIN"/>
    <property type="match status" value="1"/>
</dbReference>
<feature type="region of interest" description="Disordered" evidence="7">
    <location>
        <begin position="208"/>
        <end position="275"/>
    </location>
</feature>
<evidence type="ECO:0000259" key="8">
    <source>
        <dbReference type="Pfam" id="PF03460"/>
    </source>
</evidence>
<evidence type="ECO:0000256" key="5">
    <source>
        <dbReference type="ARBA" id="ARBA00023004"/>
    </source>
</evidence>
<dbReference type="InterPro" id="IPR051329">
    <property type="entry name" value="NIR_SIR_4Fe-4S"/>
</dbReference>
<comment type="caution">
    <text evidence="9">The sequence shown here is derived from an EMBL/GenBank/DDBJ whole genome shotgun (WGS) entry which is preliminary data.</text>
</comment>
<name>A0A917QF60_9HYPH</name>
<dbReference type="Pfam" id="PF03460">
    <property type="entry name" value="NIR_SIR_ferr"/>
    <property type="match status" value="2"/>
</dbReference>